<sequence>MPTQDAAFVYFSLKSIYSFNDHHKALLEKATKDTRKKLRIAVSCPALASYRNAVDAVWEPLQELLSLIYVAQLKPAYETENPLLDATAVIIELCGYEIAVDDDYERIYVLEADKEAVHELNQKRISGPLPIQLVQTTAPLVDDTPDTPESESNTNARQFEQVAVGGTFDHLHAGHKILLTMTALIASKKLYCGITDDVMLAKKKHKELIASTEDRIQNVKEILRIIRKDIELCVVPITDAFGPTITEEKIEALVVSAETMTGGNAVNTERAKLGWAPVELRVIDVISPTKTSVHGQDITALKMSSTWIRNYIAEQQIK</sequence>
<dbReference type="EMBL" id="JAEPRA010000001">
    <property type="protein sequence ID" value="KAG2189342.1"/>
    <property type="molecule type" value="Genomic_DNA"/>
</dbReference>
<dbReference type="Proteomes" id="UP000612746">
    <property type="component" value="Unassembled WGS sequence"/>
</dbReference>
<feature type="domain" description="Cytidyltransferase-like" evidence="2">
    <location>
        <begin position="164"/>
        <end position="281"/>
    </location>
</feature>
<dbReference type="GO" id="GO:0015937">
    <property type="term" value="P:coenzyme A biosynthetic process"/>
    <property type="evidence" value="ECO:0007669"/>
    <property type="project" value="TreeGrafter"/>
</dbReference>
<evidence type="ECO:0000313" key="4">
    <source>
        <dbReference type="Proteomes" id="UP000612746"/>
    </source>
</evidence>
<keyword evidence="1" id="KW-0175">Coiled coil</keyword>
<accession>A0A8H7QBA4</accession>
<evidence type="ECO:0000313" key="3">
    <source>
        <dbReference type="EMBL" id="KAG2189342.1"/>
    </source>
</evidence>
<dbReference type="NCBIfam" id="NF001985">
    <property type="entry name" value="PRK00777.1"/>
    <property type="match status" value="1"/>
</dbReference>
<proteinExistence type="predicted"/>
<dbReference type="AlphaFoldDB" id="A0A8H7QBA4"/>
<name>A0A8H7QBA4_9FUNG</name>
<organism evidence="3 4">
    <name type="scientific">Umbelopsis vinacea</name>
    <dbReference type="NCBI Taxonomy" id="44442"/>
    <lineage>
        <taxon>Eukaryota</taxon>
        <taxon>Fungi</taxon>
        <taxon>Fungi incertae sedis</taxon>
        <taxon>Mucoromycota</taxon>
        <taxon>Mucoromycotina</taxon>
        <taxon>Umbelopsidomycetes</taxon>
        <taxon>Umbelopsidales</taxon>
        <taxon>Umbelopsidaceae</taxon>
        <taxon>Umbelopsis</taxon>
    </lineage>
</organism>
<dbReference type="Gene3D" id="3.40.50.620">
    <property type="entry name" value="HUPs"/>
    <property type="match status" value="1"/>
</dbReference>
<dbReference type="OrthoDB" id="330671at2759"/>
<dbReference type="SUPFAM" id="SSF52374">
    <property type="entry name" value="Nucleotidylyl transferase"/>
    <property type="match status" value="1"/>
</dbReference>
<evidence type="ECO:0000259" key="2">
    <source>
        <dbReference type="Pfam" id="PF01467"/>
    </source>
</evidence>
<protein>
    <recommendedName>
        <fullName evidence="2">Cytidyltransferase-like domain-containing protein</fullName>
    </recommendedName>
</protein>
<dbReference type="PANTHER" id="PTHR10695">
    <property type="entry name" value="DEPHOSPHO-COA KINASE-RELATED"/>
    <property type="match status" value="1"/>
</dbReference>
<feature type="coiled-coil region" evidence="1">
    <location>
        <begin position="202"/>
        <end position="229"/>
    </location>
</feature>
<dbReference type="InterPro" id="IPR004821">
    <property type="entry name" value="Cyt_trans-like"/>
</dbReference>
<comment type="caution">
    <text evidence="3">The sequence shown here is derived from an EMBL/GenBank/DDBJ whole genome shotgun (WGS) entry which is preliminary data.</text>
</comment>
<dbReference type="Pfam" id="PF01467">
    <property type="entry name" value="CTP_transf_like"/>
    <property type="match status" value="1"/>
</dbReference>
<dbReference type="InterPro" id="IPR014729">
    <property type="entry name" value="Rossmann-like_a/b/a_fold"/>
</dbReference>
<keyword evidence="4" id="KW-1185">Reference proteome</keyword>
<reference evidence="3" key="1">
    <citation type="submission" date="2020-12" db="EMBL/GenBank/DDBJ databases">
        <title>Metabolic potential, ecology and presence of endohyphal bacteria is reflected in genomic diversity of Mucoromycotina.</title>
        <authorList>
            <person name="Muszewska A."/>
            <person name="Okrasinska A."/>
            <person name="Steczkiewicz K."/>
            <person name="Drgas O."/>
            <person name="Orlowska M."/>
            <person name="Perlinska-Lenart U."/>
            <person name="Aleksandrzak-Piekarczyk T."/>
            <person name="Szatraj K."/>
            <person name="Zielenkiewicz U."/>
            <person name="Pilsyk S."/>
            <person name="Malc E."/>
            <person name="Mieczkowski P."/>
            <person name="Kruszewska J.S."/>
            <person name="Biernat P."/>
            <person name="Pawlowska J."/>
        </authorList>
    </citation>
    <scope>NUCLEOTIDE SEQUENCE</scope>
    <source>
        <strain evidence="3">WA0000051536</strain>
    </source>
</reference>
<gene>
    <name evidence="3" type="ORF">INT44_004484</name>
</gene>
<dbReference type="PANTHER" id="PTHR10695:SF46">
    <property type="entry name" value="BIFUNCTIONAL COENZYME A SYNTHASE-RELATED"/>
    <property type="match status" value="1"/>
</dbReference>
<dbReference type="GO" id="GO:0004140">
    <property type="term" value="F:dephospho-CoA kinase activity"/>
    <property type="evidence" value="ECO:0007669"/>
    <property type="project" value="TreeGrafter"/>
</dbReference>
<evidence type="ECO:0000256" key="1">
    <source>
        <dbReference type="SAM" id="Coils"/>
    </source>
</evidence>